<evidence type="ECO:0000313" key="5">
    <source>
        <dbReference type="EMBL" id="KFC78308.1"/>
    </source>
</evidence>
<dbReference type="InterPro" id="IPR016032">
    <property type="entry name" value="Sig_transdc_resp-reg_C-effctor"/>
</dbReference>
<keyword evidence="3" id="KW-1133">Transmembrane helix</keyword>
<dbReference type="Pfam" id="PF00486">
    <property type="entry name" value="Trans_reg_C"/>
    <property type="match status" value="1"/>
</dbReference>
<accession>A0A085G3L3</accession>
<dbReference type="EMBL" id="JMPI01000058">
    <property type="protein sequence ID" value="KFC78308.1"/>
    <property type="molecule type" value="Genomic_DNA"/>
</dbReference>
<dbReference type="eggNOG" id="COG3710">
    <property type="taxonomic scope" value="Bacteria"/>
</dbReference>
<dbReference type="Gene3D" id="1.10.10.10">
    <property type="entry name" value="Winged helix-like DNA-binding domain superfamily/Winged helix DNA-binding domain"/>
    <property type="match status" value="1"/>
</dbReference>
<name>A0A085G3L3_9ENTR</name>
<feature type="DNA-binding region" description="OmpR/PhoB-type" evidence="2">
    <location>
        <begin position="6"/>
        <end position="109"/>
    </location>
</feature>
<keyword evidence="3" id="KW-0472">Membrane</keyword>
<organism evidence="5 6">
    <name type="scientific">Buttiauxella agrestis ATCC 33320</name>
    <dbReference type="NCBI Taxonomy" id="1006004"/>
    <lineage>
        <taxon>Bacteria</taxon>
        <taxon>Pseudomonadati</taxon>
        <taxon>Pseudomonadota</taxon>
        <taxon>Gammaproteobacteria</taxon>
        <taxon>Enterobacterales</taxon>
        <taxon>Enterobacteriaceae</taxon>
        <taxon>Buttiauxella</taxon>
    </lineage>
</organism>
<keyword evidence="6" id="KW-1185">Reference proteome</keyword>
<sequence length="269" mass="30744">MSEADNLCYLIENKILFNPEKQSLVHADSHEQIKLKPTASLCLLLLLRNHGEIVTQNELLAFAWGESHRQVSFNAFYQSILSLRKSFLQMNVDKQIITTIPRKGLVIQQEITIEKKCVLIPETVTEPTAEVVPQSTPLATQDETTAILVGKTKRALLTPVEGMIIMLTMLIIALLIYPRVIGKQYFSGYVVSNKYAGQCHYFLNDDASDHTRHEDFIKRHPEMCNNDKYLYITAYPETKNISIILCATRMELSHDNACQSVYYPRYDSQ</sequence>
<keyword evidence="1 2" id="KW-0238">DNA-binding</keyword>
<dbReference type="STRING" id="1006004.GBAG_3356"/>
<dbReference type="GO" id="GO:0000160">
    <property type="term" value="P:phosphorelay signal transduction system"/>
    <property type="evidence" value="ECO:0007669"/>
    <property type="project" value="InterPro"/>
</dbReference>
<gene>
    <name evidence="5" type="ORF">GBAG_3356</name>
</gene>
<dbReference type="PROSITE" id="PS51755">
    <property type="entry name" value="OMPR_PHOB"/>
    <property type="match status" value="1"/>
</dbReference>
<evidence type="ECO:0000313" key="6">
    <source>
        <dbReference type="Proteomes" id="UP000028653"/>
    </source>
</evidence>
<evidence type="ECO:0000259" key="4">
    <source>
        <dbReference type="PROSITE" id="PS51755"/>
    </source>
</evidence>
<evidence type="ECO:0000256" key="2">
    <source>
        <dbReference type="PROSITE-ProRule" id="PRU01091"/>
    </source>
</evidence>
<dbReference type="AlphaFoldDB" id="A0A085G3L3"/>
<dbReference type="GO" id="GO:0006355">
    <property type="term" value="P:regulation of DNA-templated transcription"/>
    <property type="evidence" value="ECO:0007669"/>
    <property type="project" value="InterPro"/>
</dbReference>
<dbReference type="SMART" id="SM00862">
    <property type="entry name" value="Trans_reg_C"/>
    <property type="match status" value="1"/>
</dbReference>
<dbReference type="GO" id="GO:0003677">
    <property type="term" value="F:DNA binding"/>
    <property type="evidence" value="ECO:0007669"/>
    <property type="project" value="UniProtKB-UniRule"/>
</dbReference>
<dbReference type="RefSeq" id="WP_034498181.1">
    <property type="nucleotide sequence ID" value="NZ_JMPI01000058.1"/>
</dbReference>
<dbReference type="SUPFAM" id="SSF46894">
    <property type="entry name" value="C-terminal effector domain of the bipartite response regulators"/>
    <property type="match status" value="1"/>
</dbReference>
<evidence type="ECO:0000256" key="3">
    <source>
        <dbReference type="SAM" id="Phobius"/>
    </source>
</evidence>
<protein>
    <recommendedName>
        <fullName evidence="4">OmpR/PhoB-type domain-containing protein</fullName>
    </recommendedName>
</protein>
<dbReference type="OrthoDB" id="6516742at2"/>
<dbReference type="InterPro" id="IPR036388">
    <property type="entry name" value="WH-like_DNA-bd_sf"/>
</dbReference>
<feature type="transmembrane region" description="Helical" evidence="3">
    <location>
        <begin position="156"/>
        <end position="177"/>
    </location>
</feature>
<reference evidence="5 6" key="1">
    <citation type="submission" date="2014-05" db="EMBL/GenBank/DDBJ databases">
        <title>ATOL: Assembling a taxonomically balanced genome-scale reconstruction of the evolutionary history of the Enterobacteriaceae.</title>
        <authorList>
            <person name="Plunkett G.III."/>
            <person name="Neeno-Eckwall E.C."/>
            <person name="Glasner J.D."/>
            <person name="Perna N.T."/>
        </authorList>
    </citation>
    <scope>NUCLEOTIDE SEQUENCE [LARGE SCALE GENOMIC DNA]</scope>
    <source>
        <strain evidence="5 6">ATCC 33320</strain>
    </source>
</reference>
<evidence type="ECO:0000256" key="1">
    <source>
        <dbReference type="ARBA" id="ARBA00023125"/>
    </source>
</evidence>
<keyword evidence="3" id="KW-0812">Transmembrane</keyword>
<proteinExistence type="predicted"/>
<comment type="caution">
    <text evidence="5">The sequence shown here is derived from an EMBL/GenBank/DDBJ whole genome shotgun (WGS) entry which is preliminary data.</text>
</comment>
<feature type="domain" description="OmpR/PhoB-type" evidence="4">
    <location>
        <begin position="6"/>
        <end position="109"/>
    </location>
</feature>
<dbReference type="InterPro" id="IPR001867">
    <property type="entry name" value="OmpR/PhoB-type_DNA-bd"/>
</dbReference>
<dbReference type="Proteomes" id="UP000028653">
    <property type="component" value="Unassembled WGS sequence"/>
</dbReference>